<keyword evidence="2" id="KW-1133">Transmembrane helix</keyword>
<dbReference type="EMBL" id="CP025958">
    <property type="protein sequence ID" value="AWM41024.1"/>
    <property type="molecule type" value="Genomic_DNA"/>
</dbReference>
<evidence type="ECO:0000313" key="3">
    <source>
        <dbReference type="EMBL" id="AWM41024.1"/>
    </source>
</evidence>
<protein>
    <submittedName>
        <fullName evidence="3">Uncharacterized protein</fullName>
    </submittedName>
</protein>
<keyword evidence="4" id="KW-1185">Reference proteome</keyword>
<sequence length="296" mass="30974">MGRPAAADPRVSGRNEQRRGRVMTSVGRNLIRLATVGLCLALPACAKPAPPGGATGSKADRARRDAGALAADCVAGAAQAQADAHPELAVRRSWKDTLLGRAVAPKGGTPPAPPAPPVLVVKAAPAPKASPRPGIGALVVRERVSSAIPYATEAEAEEDALMLACEVVEKRLAELDPPVRHKVAPNEVRHEFLRKDSRTVRPPAAEEASTFARYGVTGELVYVEYDVEVTADQVRELRTQERVAGGLRVLGSLTAIALAGFLFLRADEWTRGYLTSWLAIGAAALAAGAAAALVLV</sequence>
<dbReference type="KEGG" id="gog:C1280_31255"/>
<gene>
    <name evidence="3" type="ORF">C1280_31255</name>
</gene>
<keyword evidence="2" id="KW-0472">Membrane</keyword>
<accession>A0A2Z3HGU6</accession>
<evidence type="ECO:0000313" key="4">
    <source>
        <dbReference type="Proteomes" id="UP000245802"/>
    </source>
</evidence>
<feature type="transmembrane region" description="Helical" evidence="2">
    <location>
        <begin position="245"/>
        <end position="264"/>
    </location>
</feature>
<dbReference type="Proteomes" id="UP000245802">
    <property type="component" value="Chromosome"/>
</dbReference>
<evidence type="ECO:0000256" key="2">
    <source>
        <dbReference type="SAM" id="Phobius"/>
    </source>
</evidence>
<feature type="transmembrane region" description="Helical" evidence="2">
    <location>
        <begin position="276"/>
        <end position="295"/>
    </location>
</feature>
<dbReference type="AlphaFoldDB" id="A0A2Z3HGU6"/>
<feature type="region of interest" description="Disordered" evidence="1">
    <location>
        <begin position="1"/>
        <end position="21"/>
    </location>
</feature>
<reference evidence="3 4" key="1">
    <citation type="submission" date="2018-01" db="EMBL/GenBank/DDBJ databases">
        <title>G. obscuriglobus.</title>
        <authorList>
            <person name="Franke J."/>
            <person name="Blomberg W."/>
            <person name="Selmecki A."/>
        </authorList>
    </citation>
    <scope>NUCLEOTIDE SEQUENCE [LARGE SCALE GENOMIC DNA]</scope>
    <source>
        <strain evidence="3 4">DSM 5831</strain>
    </source>
</reference>
<keyword evidence="2" id="KW-0812">Transmembrane</keyword>
<name>A0A2Z3HGU6_9BACT</name>
<proteinExistence type="predicted"/>
<organism evidence="3 4">
    <name type="scientific">Gemmata obscuriglobus</name>
    <dbReference type="NCBI Taxonomy" id="114"/>
    <lineage>
        <taxon>Bacteria</taxon>
        <taxon>Pseudomonadati</taxon>
        <taxon>Planctomycetota</taxon>
        <taxon>Planctomycetia</taxon>
        <taxon>Gemmatales</taxon>
        <taxon>Gemmataceae</taxon>
        <taxon>Gemmata</taxon>
    </lineage>
</organism>
<evidence type="ECO:0000256" key="1">
    <source>
        <dbReference type="SAM" id="MobiDB-lite"/>
    </source>
</evidence>